<dbReference type="SUPFAM" id="SSF52540">
    <property type="entry name" value="P-loop containing nucleoside triphosphate hydrolases"/>
    <property type="match status" value="1"/>
</dbReference>
<evidence type="ECO:0000313" key="7">
    <source>
        <dbReference type="EMBL" id="KKN87759.1"/>
    </source>
</evidence>
<organism evidence="7">
    <name type="scientific">marine sediment metagenome</name>
    <dbReference type="NCBI Taxonomy" id="412755"/>
    <lineage>
        <taxon>unclassified sequences</taxon>
        <taxon>metagenomes</taxon>
        <taxon>ecological metagenomes</taxon>
    </lineage>
</organism>
<comment type="similarity">
    <text evidence="1">Belongs to the SIMIBI class G3E GTPase family. ArgK/MeaB subfamily.</text>
</comment>
<dbReference type="AlphaFoldDB" id="A0A0F9U840"/>
<dbReference type="NCBIfam" id="TIGR00750">
    <property type="entry name" value="lao"/>
    <property type="match status" value="1"/>
</dbReference>
<feature type="domain" description="AAA+ ATPase" evidence="6">
    <location>
        <begin position="50"/>
        <end position="201"/>
    </location>
</feature>
<keyword evidence="3" id="KW-0378">Hydrolase</keyword>
<dbReference type="GO" id="GO:0005525">
    <property type="term" value="F:GTP binding"/>
    <property type="evidence" value="ECO:0007669"/>
    <property type="project" value="UniProtKB-KW"/>
</dbReference>
<dbReference type="PANTHER" id="PTHR43087:SF1">
    <property type="entry name" value="LAO_AO TRANSPORT SYSTEM ATPASE"/>
    <property type="match status" value="1"/>
</dbReference>
<dbReference type="EMBL" id="LAZR01000134">
    <property type="protein sequence ID" value="KKN87759.1"/>
    <property type="molecule type" value="Genomic_DNA"/>
</dbReference>
<dbReference type="InterPro" id="IPR027417">
    <property type="entry name" value="P-loop_NTPase"/>
</dbReference>
<evidence type="ECO:0000256" key="1">
    <source>
        <dbReference type="ARBA" id="ARBA00009625"/>
    </source>
</evidence>
<comment type="caution">
    <text evidence="7">The sequence shown here is derived from an EMBL/GenBank/DDBJ whole genome shotgun (WGS) entry which is preliminary data.</text>
</comment>
<evidence type="ECO:0000256" key="2">
    <source>
        <dbReference type="ARBA" id="ARBA00022741"/>
    </source>
</evidence>
<keyword evidence="4" id="KW-0342">GTP-binding</keyword>
<name>A0A0F9U840_9ZZZZ</name>
<evidence type="ECO:0000256" key="4">
    <source>
        <dbReference type="ARBA" id="ARBA00023134"/>
    </source>
</evidence>
<evidence type="ECO:0000256" key="3">
    <source>
        <dbReference type="ARBA" id="ARBA00022801"/>
    </source>
</evidence>
<dbReference type="Pfam" id="PF03308">
    <property type="entry name" value="MeaB"/>
    <property type="match status" value="1"/>
</dbReference>
<dbReference type="CDD" id="cd03114">
    <property type="entry name" value="MMAA-like"/>
    <property type="match status" value="1"/>
</dbReference>
<keyword evidence="2" id="KW-0547">Nucleotide-binding</keyword>
<reference evidence="7" key="1">
    <citation type="journal article" date="2015" name="Nature">
        <title>Complex archaea that bridge the gap between prokaryotes and eukaryotes.</title>
        <authorList>
            <person name="Spang A."/>
            <person name="Saw J.H."/>
            <person name="Jorgensen S.L."/>
            <person name="Zaremba-Niedzwiedzka K."/>
            <person name="Martijn J."/>
            <person name="Lind A.E."/>
            <person name="van Eijk R."/>
            <person name="Schleper C."/>
            <person name="Guy L."/>
            <person name="Ettema T.J."/>
        </authorList>
    </citation>
    <scope>NUCLEOTIDE SEQUENCE</scope>
</reference>
<protein>
    <recommendedName>
        <fullName evidence="6">AAA+ ATPase domain-containing protein</fullName>
    </recommendedName>
</protein>
<proteinExistence type="inferred from homology"/>
<dbReference type="PANTHER" id="PTHR43087">
    <property type="entry name" value="LYSINE/ARGININE/ORNITHINE TRANSPORT SYSTEM KINASE"/>
    <property type="match status" value="1"/>
</dbReference>
<accession>A0A0F9U840</accession>
<evidence type="ECO:0000256" key="5">
    <source>
        <dbReference type="ARBA" id="ARBA00023186"/>
    </source>
</evidence>
<dbReference type="InterPro" id="IPR005129">
    <property type="entry name" value="GTPase_ArgK"/>
</dbReference>
<gene>
    <name evidence="7" type="ORF">LCGC14_0254510</name>
</gene>
<dbReference type="InterPro" id="IPR003593">
    <property type="entry name" value="AAA+_ATPase"/>
</dbReference>
<evidence type="ECO:0000259" key="6">
    <source>
        <dbReference type="SMART" id="SM00382"/>
    </source>
</evidence>
<sequence length="321" mass="33326">MQDQTAEKPGLLARLLAGQTAALARAISIVERDGPTVSALLKAIQPHLGRAIVVGFTGPPGAGKSTLVNAFIGEMRGRGRTVAVAAVDPSSPITGGAVLGDRIRMAEHTMDAGVFIRSLASRGHLGGLSASAARVADLMDAAGFDVIVLETVGAGQSEVEMAEMADVRIVISAPGLGDDVQAIKAGILEIADILVVNKSDLPLAKRTVGQLQAMLALRAPGDWKVPVLATNAVDRTGLCELADAVDHRAATRKMKGPRDALGGRTRRLLAQSVAKYAEHRVLNDTCATIDAVVSDLQQAGIGLDDAITKVLMRLCESQDNG</sequence>
<dbReference type="GO" id="GO:0003924">
    <property type="term" value="F:GTPase activity"/>
    <property type="evidence" value="ECO:0007669"/>
    <property type="project" value="InterPro"/>
</dbReference>
<keyword evidence="5" id="KW-0143">Chaperone</keyword>
<dbReference type="Gene3D" id="3.40.50.300">
    <property type="entry name" value="P-loop containing nucleotide triphosphate hydrolases"/>
    <property type="match status" value="1"/>
</dbReference>
<dbReference type="SMART" id="SM00382">
    <property type="entry name" value="AAA"/>
    <property type="match status" value="1"/>
</dbReference>
<dbReference type="InterPro" id="IPR052040">
    <property type="entry name" value="GTPase/Isobutyryl-CoA_mutase"/>
</dbReference>